<dbReference type="EMBL" id="VSRR010149553">
    <property type="protein sequence ID" value="MPD06125.1"/>
    <property type="molecule type" value="Genomic_DNA"/>
</dbReference>
<protein>
    <submittedName>
        <fullName evidence="2">Uncharacterized protein</fullName>
    </submittedName>
</protein>
<accession>A0A5B7KN12</accession>
<evidence type="ECO:0000256" key="1">
    <source>
        <dbReference type="SAM" id="MobiDB-lite"/>
    </source>
</evidence>
<feature type="region of interest" description="Disordered" evidence="1">
    <location>
        <begin position="38"/>
        <end position="66"/>
    </location>
</feature>
<evidence type="ECO:0000313" key="2">
    <source>
        <dbReference type="EMBL" id="MPD06125.1"/>
    </source>
</evidence>
<keyword evidence="3" id="KW-1185">Reference proteome</keyword>
<feature type="compositionally biased region" description="Low complexity" evidence="1">
    <location>
        <begin position="38"/>
        <end position="62"/>
    </location>
</feature>
<gene>
    <name evidence="2" type="ORF">E2C01_101915</name>
</gene>
<dbReference type="Proteomes" id="UP000324222">
    <property type="component" value="Unassembled WGS sequence"/>
</dbReference>
<dbReference type="AlphaFoldDB" id="A0A5B7KN12"/>
<reference evidence="2 3" key="1">
    <citation type="submission" date="2019-05" db="EMBL/GenBank/DDBJ databases">
        <title>Another draft genome of Portunus trituberculatus and its Hox gene families provides insights of decapod evolution.</title>
        <authorList>
            <person name="Jeong J.-H."/>
            <person name="Song I."/>
            <person name="Kim S."/>
            <person name="Choi T."/>
            <person name="Kim D."/>
            <person name="Ryu S."/>
            <person name="Kim W."/>
        </authorList>
    </citation>
    <scope>NUCLEOTIDE SEQUENCE [LARGE SCALE GENOMIC DNA]</scope>
    <source>
        <tissue evidence="2">Muscle</tissue>
    </source>
</reference>
<name>A0A5B7KN12_PORTR</name>
<evidence type="ECO:0000313" key="3">
    <source>
        <dbReference type="Proteomes" id="UP000324222"/>
    </source>
</evidence>
<proteinExistence type="predicted"/>
<sequence>MRVEEGEARPMKVKGRHFSWKMYVVVKVITGKGPAPCVSPTSYSPSSATPTSPSHPTTRPTTHNTHDLFSSNFVLRSRLLLPRVPCLPQCYVILDLNPSILQRVFIFILLII</sequence>
<organism evidence="2 3">
    <name type="scientific">Portunus trituberculatus</name>
    <name type="common">Swimming crab</name>
    <name type="synonym">Neptunus trituberculatus</name>
    <dbReference type="NCBI Taxonomy" id="210409"/>
    <lineage>
        <taxon>Eukaryota</taxon>
        <taxon>Metazoa</taxon>
        <taxon>Ecdysozoa</taxon>
        <taxon>Arthropoda</taxon>
        <taxon>Crustacea</taxon>
        <taxon>Multicrustacea</taxon>
        <taxon>Malacostraca</taxon>
        <taxon>Eumalacostraca</taxon>
        <taxon>Eucarida</taxon>
        <taxon>Decapoda</taxon>
        <taxon>Pleocyemata</taxon>
        <taxon>Brachyura</taxon>
        <taxon>Eubrachyura</taxon>
        <taxon>Portunoidea</taxon>
        <taxon>Portunidae</taxon>
        <taxon>Portuninae</taxon>
        <taxon>Portunus</taxon>
    </lineage>
</organism>
<comment type="caution">
    <text evidence="2">The sequence shown here is derived from an EMBL/GenBank/DDBJ whole genome shotgun (WGS) entry which is preliminary data.</text>
</comment>